<feature type="compositionally biased region" description="Low complexity" evidence="1">
    <location>
        <begin position="150"/>
        <end position="168"/>
    </location>
</feature>
<feature type="compositionally biased region" description="Low complexity" evidence="1">
    <location>
        <begin position="214"/>
        <end position="227"/>
    </location>
</feature>
<evidence type="ECO:0000256" key="1">
    <source>
        <dbReference type="SAM" id="MobiDB-lite"/>
    </source>
</evidence>
<feature type="compositionally biased region" description="Polar residues" evidence="1">
    <location>
        <begin position="102"/>
        <end position="111"/>
    </location>
</feature>
<feature type="non-terminal residue" evidence="2">
    <location>
        <position position="1"/>
    </location>
</feature>
<reference evidence="2 3" key="1">
    <citation type="submission" date="2014-03" db="EMBL/GenBank/DDBJ databases">
        <title>Draft genome of the hookworm Oesophagostomum dentatum.</title>
        <authorList>
            <person name="Mitreva M."/>
        </authorList>
    </citation>
    <scope>NUCLEOTIDE SEQUENCE [LARGE SCALE GENOMIC DNA]</scope>
    <source>
        <strain evidence="2 3">OD-Hann</strain>
    </source>
</reference>
<feature type="compositionally biased region" description="Polar residues" evidence="1">
    <location>
        <begin position="60"/>
        <end position="75"/>
    </location>
</feature>
<evidence type="ECO:0000313" key="2">
    <source>
        <dbReference type="EMBL" id="KHJ94812.1"/>
    </source>
</evidence>
<dbReference type="EMBL" id="KN550191">
    <property type="protein sequence ID" value="KHJ94812.1"/>
    <property type="molecule type" value="Genomic_DNA"/>
</dbReference>
<organism evidence="2 3">
    <name type="scientific">Oesophagostomum dentatum</name>
    <name type="common">Nodular worm</name>
    <dbReference type="NCBI Taxonomy" id="61180"/>
    <lineage>
        <taxon>Eukaryota</taxon>
        <taxon>Metazoa</taxon>
        <taxon>Ecdysozoa</taxon>
        <taxon>Nematoda</taxon>
        <taxon>Chromadorea</taxon>
        <taxon>Rhabditida</taxon>
        <taxon>Rhabditina</taxon>
        <taxon>Rhabditomorpha</taxon>
        <taxon>Strongyloidea</taxon>
        <taxon>Strongylidae</taxon>
        <taxon>Oesophagostomum</taxon>
    </lineage>
</organism>
<feature type="region of interest" description="Disordered" evidence="1">
    <location>
        <begin position="1"/>
        <end position="300"/>
    </location>
</feature>
<sequence>SSRKTGAPCTSSTSASGSRPPQSAPSTSASTPPVRLAAPPTAPVIAYPPNFSVPPPNFPATPSSSVYAPSSTPDSQTSPILSAPPPPPQLTPAMQESREVSSLKSPTSSSGHGLPSRTNVTPSSSTARSSNTATNNPLSTSLHSSNPHGTASSTVTSSQTSAQAHSHQGTVHTPTTPKVPFGSGKTPSAAQRNGNEKNPPSRHDSMSALKSPVSGGSSLTGRSSSVSDSRKPPATPVAHKDPSTELLAGLFHNKPPTTDFRKLPKIEKKPSAVTSHNDKDHHGQEQSKKHSSGIDPHKKEKDHKPVRFRFFYEFPVHYFYLCPLFLNV</sequence>
<gene>
    <name evidence="2" type="ORF">OESDEN_05255</name>
</gene>
<feature type="compositionally biased region" description="Polar residues" evidence="1">
    <location>
        <begin position="138"/>
        <end position="149"/>
    </location>
</feature>
<feature type="compositionally biased region" description="Polar residues" evidence="1">
    <location>
        <begin position="8"/>
        <end position="17"/>
    </location>
</feature>
<accession>A0A0B1TG57</accession>
<dbReference type="AlphaFoldDB" id="A0A0B1TG57"/>
<dbReference type="Proteomes" id="UP000053660">
    <property type="component" value="Unassembled WGS sequence"/>
</dbReference>
<feature type="compositionally biased region" description="Low complexity" evidence="1">
    <location>
        <begin position="18"/>
        <end position="33"/>
    </location>
</feature>
<feature type="compositionally biased region" description="Polar residues" evidence="1">
    <location>
        <begin position="185"/>
        <end position="198"/>
    </location>
</feature>
<name>A0A0B1TG57_OESDE</name>
<protein>
    <submittedName>
        <fullName evidence="2">Uncharacterized protein</fullName>
    </submittedName>
</protein>
<evidence type="ECO:0000313" key="3">
    <source>
        <dbReference type="Proteomes" id="UP000053660"/>
    </source>
</evidence>
<dbReference type="OrthoDB" id="6407164at2759"/>
<keyword evidence="3" id="KW-1185">Reference proteome</keyword>
<proteinExistence type="predicted"/>
<feature type="compositionally biased region" description="Basic and acidic residues" evidence="1">
    <location>
        <begin position="259"/>
        <end position="288"/>
    </location>
</feature>
<feature type="compositionally biased region" description="Low complexity" evidence="1">
    <location>
        <begin position="119"/>
        <end position="137"/>
    </location>
</feature>